<evidence type="ECO:0000313" key="3">
    <source>
        <dbReference type="Proteomes" id="UP001530400"/>
    </source>
</evidence>
<feature type="compositionally biased region" description="Polar residues" evidence="1">
    <location>
        <begin position="91"/>
        <end position="104"/>
    </location>
</feature>
<dbReference type="Proteomes" id="UP001530400">
    <property type="component" value="Unassembled WGS sequence"/>
</dbReference>
<comment type="caution">
    <text evidence="2">The sequence shown here is derived from an EMBL/GenBank/DDBJ whole genome shotgun (WGS) entry which is preliminary data.</text>
</comment>
<feature type="region of interest" description="Disordered" evidence="1">
    <location>
        <begin position="91"/>
        <end position="116"/>
    </location>
</feature>
<dbReference type="EMBL" id="JALLPJ020000079">
    <property type="protein sequence ID" value="KAL3803075.1"/>
    <property type="molecule type" value="Genomic_DNA"/>
</dbReference>
<name>A0ABD3QS73_9STRA</name>
<evidence type="ECO:0000256" key="1">
    <source>
        <dbReference type="SAM" id="MobiDB-lite"/>
    </source>
</evidence>
<proteinExistence type="predicted"/>
<sequence>MTTRHHADSSKDEMVEFIHLSSQSSDEDTTTIRRHALEQLVESSMGAEITAAANAIFGASGSLDDAVCLLAGSASFRVIKGLVQDCNTSLNEKSDSNGASNKRPNTPDPPKAAPKSFSLFDMLDQQKGGFALPPRITAYKVIESYQRELNNGISDDDNETCLDLLEKADDIEDLSPDPDSWEQIRQLLYEGLTCGDTEKQIRYLKVHTSLMDICQRGNQASNKSQSWDLAHNLAAFVLSQANDFAEETSMSQMNLYWDATQQLLSSLHHLALDYISSCVGDEIQNERMLVTLCMILANAAAACITAVIDPLAGWFEVWARFVSPKRMLTIIRCTGFGGVILRRCHQSGASQSTKKLADAIARNADNSTIALADVERANVVQSLSILRIILNQCKVSVATLSLQFTEASSSLREKSLSTLLTSNGVACSESVQEHLNQAEKDVQLKSEQTVQLSPDSVDLVFKPFRDALASNALSEVPHVKWLCTSSLELYDEFTNTPHLKKI</sequence>
<dbReference type="AlphaFoldDB" id="A0ABD3QS73"/>
<protein>
    <submittedName>
        <fullName evidence="2">Uncharacterized protein</fullName>
    </submittedName>
</protein>
<keyword evidence="3" id="KW-1185">Reference proteome</keyword>
<accession>A0ABD3QS73</accession>
<reference evidence="2 3" key="1">
    <citation type="submission" date="2024-10" db="EMBL/GenBank/DDBJ databases">
        <title>Updated reference genomes for cyclostephanoid diatoms.</title>
        <authorList>
            <person name="Roberts W.R."/>
            <person name="Alverson A.J."/>
        </authorList>
    </citation>
    <scope>NUCLEOTIDE SEQUENCE [LARGE SCALE GENOMIC DNA]</scope>
    <source>
        <strain evidence="2 3">AJA010-31</strain>
    </source>
</reference>
<evidence type="ECO:0000313" key="2">
    <source>
        <dbReference type="EMBL" id="KAL3803075.1"/>
    </source>
</evidence>
<gene>
    <name evidence="2" type="ORF">ACHAWO_010641</name>
</gene>
<organism evidence="2 3">
    <name type="scientific">Cyclotella atomus</name>
    <dbReference type="NCBI Taxonomy" id="382360"/>
    <lineage>
        <taxon>Eukaryota</taxon>
        <taxon>Sar</taxon>
        <taxon>Stramenopiles</taxon>
        <taxon>Ochrophyta</taxon>
        <taxon>Bacillariophyta</taxon>
        <taxon>Coscinodiscophyceae</taxon>
        <taxon>Thalassiosirophycidae</taxon>
        <taxon>Stephanodiscales</taxon>
        <taxon>Stephanodiscaceae</taxon>
        <taxon>Cyclotella</taxon>
    </lineage>
</organism>